<accession>A0A975F3F9</accession>
<comment type="similarity">
    <text evidence="7">Belongs to the binding-protein-dependent transport system permease family.</text>
</comment>
<dbReference type="PANTHER" id="PTHR43227">
    <property type="entry name" value="BLL4140 PROTEIN"/>
    <property type="match status" value="1"/>
</dbReference>
<evidence type="ECO:0000256" key="5">
    <source>
        <dbReference type="ARBA" id="ARBA00022989"/>
    </source>
</evidence>
<reference evidence="9 10" key="1">
    <citation type="journal article" date="2021" name="Microbiol. Resour. Announc.">
        <title>Complete Genome Sequences of Three Human Oral Treponema parvum Isolates.</title>
        <authorList>
            <person name="Zeng H."/>
            <person name="Watt R.M."/>
        </authorList>
    </citation>
    <scope>NUCLEOTIDE SEQUENCE [LARGE SCALE GENOMIC DNA]</scope>
    <source>
        <strain evidence="9 10">ATCC 700770</strain>
    </source>
</reference>
<dbReference type="InterPro" id="IPR000515">
    <property type="entry name" value="MetI-like"/>
</dbReference>
<feature type="transmembrane region" description="Helical" evidence="7">
    <location>
        <begin position="170"/>
        <end position="188"/>
    </location>
</feature>
<keyword evidence="5 7" id="KW-1133">Transmembrane helix</keyword>
<feature type="transmembrane region" description="Helical" evidence="7">
    <location>
        <begin position="123"/>
        <end position="149"/>
    </location>
</feature>
<dbReference type="GO" id="GO:0005886">
    <property type="term" value="C:plasma membrane"/>
    <property type="evidence" value="ECO:0007669"/>
    <property type="project" value="UniProtKB-SubCell"/>
</dbReference>
<dbReference type="SUPFAM" id="SSF161098">
    <property type="entry name" value="MetI-like"/>
    <property type="match status" value="1"/>
</dbReference>
<keyword evidence="4 7" id="KW-0812">Transmembrane</keyword>
<dbReference type="GO" id="GO:0055085">
    <property type="term" value="P:transmembrane transport"/>
    <property type="evidence" value="ECO:0007669"/>
    <property type="project" value="InterPro"/>
</dbReference>
<feature type="domain" description="ABC transmembrane type-1" evidence="8">
    <location>
        <begin position="37"/>
        <end position="251"/>
    </location>
</feature>
<dbReference type="Pfam" id="PF00528">
    <property type="entry name" value="BPD_transp_1"/>
    <property type="match status" value="1"/>
</dbReference>
<dbReference type="Proteomes" id="UP000671908">
    <property type="component" value="Chromosome"/>
</dbReference>
<evidence type="ECO:0000313" key="10">
    <source>
        <dbReference type="Proteomes" id="UP000671908"/>
    </source>
</evidence>
<organism evidence="9 10">
    <name type="scientific">Treponema parvum</name>
    <dbReference type="NCBI Taxonomy" id="138851"/>
    <lineage>
        <taxon>Bacteria</taxon>
        <taxon>Pseudomonadati</taxon>
        <taxon>Spirochaetota</taxon>
        <taxon>Spirochaetia</taxon>
        <taxon>Spirochaetales</taxon>
        <taxon>Treponemataceae</taxon>
        <taxon>Treponema</taxon>
    </lineage>
</organism>
<dbReference type="PANTHER" id="PTHR43227:SF11">
    <property type="entry name" value="BLL4140 PROTEIN"/>
    <property type="match status" value="1"/>
</dbReference>
<dbReference type="KEGG" id="tpav:HRQ91_05090"/>
<feature type="transmembrane region" description="Helical" evidence="7">
    <location>
        <begin position="83"/>
        <end position="103"/>
    </location>
</feature>
<name>A0A975F3F9_9SPIR</name>
<sequence length="264" mass="29447">MIAFKQFKPLLGIAASPNVGLKHFKTLFSDPEVLRVILNTLEINFLMLLFVTPTSMLLALLINEITKKWLQRTVQTIIYIPHFFTWVVIFSVFYIVFASDGLVNHIVKALGGNNILFFINGNWFRFVLVVSGMWSRVGWGTIVYLAALTQIDQNLFDAAIVDGAGKFRQIVHISLPALLPVFVLMVTIKLGSIMTDGIGQILVFYNPAVYDSADIIGTYVYRIGLGRANFSYATAVGLFESLVGFIMVLISNVLSKKVTGKNVW</sequence>
<evidence type="ECO:0000313" key="9">
    <source>
        <dbReference type="EMBL" id="QTQ13879.1"/>
    </source>
</evidence>
<dbReference type="InterPro" id="IPR050809">
    <property type="entry name" value="UgpAE/MalFG_permease"/>
</dbReference>
<evidence type="ECO:0000259" key="8">
    <source>
        <dbReference type="PROSITE" id="PS50928"/>
    </source>
</evidence>
<keyword evidence="2 7" id="KW-0813">Transport</keyword>
<protein>
    <submittedName>
        <fullName evidence="9">Sugar ABC transporter permease</fullName>
    </submittedName>
</protein>
<evidence type="ECO:0000256" key="7">
    <source>
        <dbReference type="RuleBase" id="RU363032"/>
    </source>
</evidence>
<evidence type="ECO:0000256" key="2">
    <source>
        <dbReference type="ARBA" id="ARBA00022448"/>
    </source>
</evidence>
<evidence type="ECO:0000256" key="6">
    <source>
        <dbReference type="ARBA" id="ARBA00023136"/>
    </source>
</evidence>
<gene>
    <name evidence="9" type="ORF">HRQ91_05090</name>
</gene>
<proteinExistence type="inferred from homology"/>
<evidence type="ECO:0000256" key="1">
    <source>
        <dbReference type="ARBA" id="ARBA00004651"/>
    </source>
</evidence>
<evidence type="ECO:0000256" key="4">
    <source>
        <dbReference type="ARBA" id="ARBA00022692"/>
    </source>
</evidence>
<comment type="subcellular location">
    <subcellularLocation>
        <location evidence="1 7">Cell membrane</location>
        <topology evidence="1 7">Multi-pass membrane protein</topology>
    </subcellularLocation>
</comment>
<evidence type="ECO:0000256" key="3">
    <source>
        <dbReference type="ARBA" id="ARBA00022475"/>
    </source>
</evidence>
<dbReference type="InterPro" id="IPR035906">
    <property type="entry name" value="MetI-like_sf"/>
</dbReference>
<dbReference type="RefSeq" id="WP_210120552.1">
    <property type="nucleotide sequence ID" value="NZ_CP054142.1"/>
</dbReference>
<keyword evidence="6 7" id="KW-0472">Membrane</keyword>
<dbReference type="PROSITE" id="PS50928">
    <property type="entry name" value="ABC_TM1"/>
    <property type="match status" value="1"/>
</dbReference>
<dbReference type="AlphaFoldDB" id="A0A975F3F9"/>
<dbReference type="CDD" id="cd06261">
    <property type="entry name" value="TM_PBP2"/>
    <property type="match status" value="1"/>
</dbReference>
<feature type="transmembrane region" description="Helical" evidence="7">
    <location>
        <begin position="43"/>
        <end position="62"/>
    </location>
</feature>
<feature type="transmembrane region" description="Helical" evidence="7">
    <location>
        <begin position="230"/>
        <end position="254"/>
    </location>
</feature>
<dbReference type="EMBL" id="CP054142">
    <property type="protein sequence ID" value="QTQ13879.1"/>
    <property type="molecule type" value="Genomic_DNA"/>
</dbReference>
<keyword evidence="10" id="KW-1185">Reference proteome</keyword>
<keyword evidence="3" id="KW-1003">Cell membrane</keyword>
<dbReference type="Gene3D" id="1.10.3720.10">
    <property type="entry name" value="MetI-like"/>
    <property type="match status" value="1"/>
</dbReference>